<dbReference type="EMBL" id="NTJZ01000009">
    <property type="protein sequence ID" value="PDH33354.1"/>
    <property type="molecule type" value="Genomic_DNA"/>
</dbReference>
<evidence type="ECO:0008006" key="3">
    <source>
        <dbReference type="Google" id="ProtNLM"/>
    </source>
</evidence>
<dbReference type="AlphaFoldDB" id="A0A2A5WAM6"/>
<dbReference type="Proteomes" id="UP000219329">
    <property type="component" value="Unassembled WGS sequence"/>
</dbReference>
<sequence length="112" mass="12547">MEKLSPIAEAIRHYKLNASGGYAEWSKVPCTENYRMRVPSMGFDVTGPAEIQEVIFGWLAEIEAKQELVDIVEFGPSVTCYLHISDKDGAVLDIVEVFKIDDAGRVEEIWAL</sequence>
<gene>
    <name evidence="1" type="ORF">CNF02_09190</name>
</gene>
<proteinExistence type="predicted"/>
<evidence type="ECO:0000313" key="1">
    <source>
        <dbReference type="EMBL" id="PDH33354.1"/>
    </source>
</evidence>
<protein>
    <recommendedName>
        <fullName evidence="3">SnoaL-like domain-containing protein</fullName>
    </recommendedName>
</protein>
<reference evidence="1 2" key="1">
    <citation type="submission" date="2017-08" db="EMBL/GenBank/DDBJ databases">
        <title>Fine stratification of microbial communities through a metagenomic profile of the photic zone.</title>
        <authorList>
            <person name="Haro-Moreno J.M."/>
            <person name="Lopez-Perez M."/>
            <person name="De La Torre J."/>
            <person name="Picazo A."/>
            <person name="Camacho A."/>
            <person name="Rodriguez-Valera F."/>
        </authorList>
    </citation>
    <scope>NUCLEOTIDE SEQUENCE [LARGE SCALE GENOMIC DNA]</scope>
    <source>
        <strain evidence="1">MED-G28</strain>
    </source>
</reference>
<name>A0A2A5WAM6_9GAMM</name>
<accession>A0A2A5WAM6</accession>
<organism evidence="1 2">
    <name type="scientific">OM182 bacterium MED-G28</name>
    <dbReference type="NCBI Taxonomy" id="1986256"/>
    <lineage>
        <taxon>Bacteria</taxon>
        <taxon>Pseudomonadati</taxon>
        <taxon>Pseudomonadota</taxon>
        <taxon>Gammaproteobacteria</taxon>
        <taxon>OMG group</taxon>
        <taxon>OM182 clade</taxon>
    </lineage>
</organism>
<evidence type="ECO:0000313" key="2">
    <source>
        <dbReference type="Proteomes" id="UP000219329"/>
    </source>
</evidence>
<comment type="caution">
    <text evidence="1">The sequence shown here is derived from an EMBL/GenBank/DDBJ whole genome shotgun (WGS) entry which is preliminary data.</text>
</comment>